<organism evidence="1 2">
    <name type="scientific">Lasiosphaeria miniovina</name>
    <dbReference type="NCBI Taxonomy" id="1954250"/>
    <lineage>
        <taxon>Eukaryota</taxon>
        <taxon>Fungi</taxon>
        <taxon>Dikarya</taxon>
        <taxon>Ascomycota</taxon>
        <taxon>Pezizomycotina</taxon>
        <taxon>Sordariomycetes</taxon>
        <taxon>Sordariomycetidae</taxon>
        <taxon>Sordariales</taxon>
        <taxon>Lasiosphaeriaceae</taxon>
        <taxon>Lasiosphaeria</taxon>
    </lineage>
</organism>
<dbReference type="AlphaFoldDB" id="A0AA40AKS4"/>
<name>A0AA40AKS4_9PEZI</name>
<evidence type="ECO:0008006" key="3">
    <source>
        <dbReference type="Google" id="ProtNLM"/>
    </source>
</evidence>
<dbReference type="RefSeq" id="XP_060296446.1">
    <property type="nucleotide sequence ID" value="XM_060447948.1"/>
</dbReference>
<dbReference type="GeneID" id="85331218"/>
<dbReference type="PANTHER" id="PTHR39596">
    <property type="match status" value="1"/>
</dbReference>
<sequence length="878" mass="97353">MVGYLEEDPFTFTAARLLELLQGEITQREVGRRPWVFTYKKFNVHLSNLSVEIDVQGTSTTIGLVPAKDATQLCSLYLPNLATQDASLDITRLDEAHRRALTCQYTTEEISHTTVARHASSILTRLPATPPPFTGACEALVDLDLGADNFLPGRPADWPNLRAVRFVDSNVLRLALHIGSTAEYVGENHGYQWLSAHPKKLANYISIVFEAAFGIYTRLKKRQLPTRRNLFVLLAFLWTSWHRLVMLFYHHTLGMHLRAGYDFERNRVSSIDLTSLMRKLSTTHTMQATPQYMCNWALLHVFRDRAAMPPDFRAFKHRFSQVFASHEARCLGNSSQCQGLGPANCMRFKGATILDQSAHGDPCQGGTGCHKLFWDEASFRNQAGGGGRAVSLEATDETHIHYQPAGLKTLAISHVWSHGQGGRPEENTQALSGGQKYSGGFNICLHARYKRVAESLGCDSYWMDTPCIPCDHELRREAIANINTVFSQAMVTLVCDRDMMSINASNLTMELQESILSALLVCDWNVRAWTLLEAIRGRKNIHLLFKGDKTIRLMDILCAVHSAGDISVVNLYLTAQHLIPAVQTATDNPSSTSTTTADTRAVRTVPGSIESNESNELASGLLSVQEAACLLSHRHASRKGDEVVIWSLLCSETLCYTAKDFWDACVQRAKNRSQLLLVPTGLLMSSVPRLQAKGLSWAPSRPNLPEECYTTPRPGNAIIAGDGAGTVIGIYQEAKLVAGWNVVRFDGGRRRALSLFTKNSSVLLPRVPGYWFGVTSGQRLSTARRLDRIAREYLPGYKFGALARSAPLATDVLDGANMREYGEGGAVVAVLGTNDDREHPDRVAHGDARGAWTWVGVFKWDEDLAPLPTFKGEWLRIE</sequence>
<accession>A0AA40AKS4</accession>
<dbReference type="Proteomes" id="UP001172101">
    <property type="component" value="Unassembled WGS sequence"/>
</dbReference>
<dbReference type="PANTHER" id="PTHR39596:SF4">
    <property type="entry name" value="HET DOMAIN PROTEIN (AFU_ORTHOLOGUE AFUA_3G03140)-RELATED"/>
    <property type="match status" value="1"/>
</dbReference>
<protein>
    <recommendedName>
        <fullName evidence="3">Heterokaryon incompatibility domain-containing protein</fullName>
    </recommendedName>
</protein>
<keyword evidence="2" id="KW-1185">Reference proteome</keyword>
<evidence type="ECO:0000313" key="2">
    <source>
        <dbReference type="Proteomes" id="UP001172101"/>
    </source>
</evidence>
<dbReference type="EMBL" id="JAUIRO010000004">
    <property type="protein sequence ID" value="KAK0717653.1"/>
    <property type="molecule type" value="Genomic_DNA"/>
</dbReference>
<proteinExistence type="predicted"/>
<evidence type="ECO:0000313" key="1">
    <source>
        <dbReference type="EMBL" id="KAK0717653.1"/>
    </source>
</evidence>
<comment type="caution">
    <text evidence="1">The sequence shown here is derived from an EMBL/GenBank/DDBJ whole genome shotgun (WGS) entry which is preliminary data.</text>
</comment>
<reference evidence="1" key="1">
    <citation type="submission" date="2023-06" db="EMBL/GenBank/DDBJ databases">
        <title>Genome-scale phylogeny and comparative genomics of the fungal order Sordariales.</title>
        <authorList>
            <consortium name="Lawrence Berkeley National Laboratory"/>
            <person name="Hensen N."/>
            <person name="Bonometti L."/>
            <person name="Westerberg I."/>
            <person name="Brannstrom I.O."/>
            <person name="Guillou S."/>
            <person name="Cros-Aarteil S."/>
            <person name="Calhoun S."/>
            <person name="Haridas S."/>
            <person name="Kuo A."/>
            <person name="Mondo S."/>
            <person name="Pangilinan J."/>
            <person name="Riley R."/>
            <person name="LaButti K."/>
            <person name="Andreopoulos B."/>
            <person name="Lipzen A."/>
            <person name="Chen C."/>
            <person name="Yanf M."/>
            <person name="Daum C."/>
            <person name="Ng V."/>
            <person name="Clum A."/>
            <person name="Steindorff A."/>
            <person name="Ohm R."/>
            <person name="Martin F."/>
            <person name="Silar P."/>
            <person name="Natvig D."/>
            <person name="Lalanne C."/>
            <person name="Gautier V."/>
            <person name="Ament-velasquez S.L."/>
            <person name="Kruys A."/>
            <person name="Hutchinson M.I."/>
            <person name="Powell A.J."/>
            <person name="Barry K."/>
            <person name="Miller A.N."/>
            <person name="Grigoriev I.V."/>
            <person name="Debuchy R."/>
            <person name="Gladieux P."/>
            <person name="Thoren M.H."/>
            <person name="Johannesson H."/>
        </authorList>
    </citation>
    <scope>NUCLEOTIDE SEQUENCE</scope>
    <source>
        <strain evidence="1">SMH2392-1A</strain>
    </source>
</reference>
<gene>
    <name evidence="1" type="ORF">B0T26DRAFT_872071</name>
</gene>